<dbReference type="SUPFAM" id="SSF50129">
    <property type="entry name" value="GroES-like"/>
    <property type="match status" value="1"/>
</dbReference>
<dbReference type="Pfam" id="PF08240">
    <property type="entry name" value="ADH_N"/>
    <property type="match status" value="1"/>
</dbReference>
<dbReference type="InterPro" id="IPR020843">
    <property type="entry name" value="ER"/>
</dbReference>
<dbReference type="Proteomes" id="UP000605568">
    <property type="component" value="Unassembled WGS sequence"/>
</dbReference>
<keyword evidence="5" id="KW-1185">Reference proteome</keyword>
<evidence type="ECO:0000313" key="5">
    <source>
        <dbReference type="Proteomes" id="UP000605568"/>
    </source>
</evidence>
<dbReference type="InterPro" id="IPR013154">
    <property type="entry name" value="ADH-like_N"/>
</dbReference>
<dbReference type="SUPFAM" id="SSF51735">
    <property type="entry name" value="NAD(P)-binding Rossmann-fold domains"/>
    <property type="match status" value="1"/>
</dbReference>
<keyword evidence="1" id="KW-0521">NADP</keyword>
<sequence length="333" mass="34842">MKALAYEKAHPLDAFAIELVDIAEPRLRDGDVLVEVAAIGINPGEAAIRQTRSAAPGGRVVLGWEFAGVVVAIGDVATGFAIGDRVMGTGDITRDGAWAERVAVDHRVVAKIPDELSFTDAASLPIGVLTAWEALFRDQDSLPAGVERVLVIGAAGGVGSMATQLLKATTSAFVIGTASRPESARWVTEMGADLVVHHHRDLPGQLRGTVDLVFSTSGTGSRLESITEVLRPFGHVAFIDAPGPVDLGALAGRSLSLHTETVFSKITAGGDVSSQGRILARTAQDVTAGRLRPIVTTTLDGLTAETMRTAHTLAESGLTIGKTVISLDPHRNR</sequence>
<evidence type="ECO:0000313" key="4">
    <source>
        <dbReference type="EMBL" id="GHH42901.1"/>
    </source>
</evidence>
<dbReference type="InterPro" id="IPR036291">
    <property type="entry name" value="NAD(P)-bd_dom_sf"/>
</dbReference>
<dbReference type="Pfam" id="PF00107">
    <property type="entry name" value="ADH_zinc_N"/>
    <property type="match status" value="1"/>
</dbReference>
<dbReference type="InterPro" id="IPR013149">
    <property type="entry name" value="ADH-like_C"/>
</dbReference>
<dbReference type="Gene3D" id="3.90.180.10">
    <property type="entry name" value="Medium-chain alcohol dehydrogenases, catalytic domain"/>
    <property type="match status" value="1"/>
</dbReference>
<accession>A0ABQ3MEW8</accession>
<evidence type="ECO:0000256" key="1">
    <source>
        <dbReference type="ARBA" id="ARBA00022857"/>
    </source>
</evidence>
<evidence type="ECO:0000256" key="2">
    <source>
        <dbReference type="ARBA" id="ARBA00023002"/>
    </source>
</evidence>
<reference evidence="5" key="1">
    <citation type="journal article" date="2019" name="Int. J. Syst. Evol. Microbiol.">
        <title>The Global Catalogue of Microorganisms (GCM) 10K type strain sequencing project: providing services to taxonomists for standard genome sequencing and annotation.</title>
        <authorList>
            <consortium name="The Broad Institute Genomics Platform"/>
            <consortium name="The Broad Institute Genome Sequencing Center for Infectious Disease"/>
            <person name="Wu L."/>
            <person name="Ma J."/>
        </authorList>
    </citation>
    <scope>NUCLEOTIDE SEQUENCE [LARGE SCALE GENOMIC DNA]</scope>
    <source>
        <strain evidence="5">CGMCC 4.7367</strain>
    </source>
</reference>
<dbReference type="RefSeq" id="WP_191299530.1">
    <property type="nucleotide sequence ID" value="NZ_BNAR01000005.1"/>
</dbReference>
<dbReference type="PANTHER" id="PTHR48106">
    <property type="entry name" value="QUINONE OXIDOREDUCTASE PIG3-RELATED"/>
    <property type="match status" value="1"/>
</dbReference>
<gene>
    <name evidence="4" type="ORF">GCM10017774_40010</name>
</gene>
<dbReference type="PANTHER" id="PTHR48106:SF18">
    <property type="entry name" value="QUINONE OXIDOREDUCTASE PIG3"/>
    <property type="match status" value="1"/>
</dbReference>
<evidence type="ECO:0000259" key="3">
    <source>
        <dbReference type="SMART" id="SM00829"/>
    </source>
</evidence>
<dbReference type="Gene3D" id="3.40.50.720">
    <property type="entry name" value="NAD(P)-binding Rossmann-like Domain"/>
    <property type="match status" value="1"/>
</dbReference>
<comment type="caution">
    <text evidence="4">The sequence shown here is derived from an EMBL/GenBank/DDBJ whole genome shotgun (WGS) entry which is preliminary data.</text>
</comment>
<feature type="domain" description="Enoyl reductase (ER)" evidence="3">
    <location>
        <begin position="10"/>
        <end position="325"/>
    </location>
</feature>
<name>A0ABQ3MEW8_9PSEU</name>
<organism evidence="4 5">
    <name type="scientific">Lentzea cavernae</name>
    <dbReference type="NCBI Taxonomy" id="2020703"/>
    <lineage>
        <taxon>Bacteria</taxon>
        <taxon>Bacillati</taxon>
        <taxon>Actinomycetota</taxon>
        <taxon>Actinomycetes</taxon>
        <taxon>Pseudonocardiales</taxon>
        <taxon>Pseudonocardiaceae</taxon>
        <taxon>Lentzea</taxon>
    </lineage>
</organism>
<proteinExistence type="predicted"/>
<dbReference type="EMBL" id="BNAR01000005">
    <property type="protein sequence ID" value="GHH42901.1"/>
    <property type="molecule type" value="Genomic_DNA"/>
</dbReference>
<dbReference type="InterPro" id="IPR011032">
    <property type="entry name" value="GroES-like_sf"/>
</dbReference>
<protein>
    <submittedName>
        <fullName evidence="4">NADPH:quinone reductase</fullName>
    </submittedName>
</protein>
<keyword evidence="2" id="KW-0560">Oxidoreductase</keyword>
<dbReference type="SMART" id="SM00829">
    <property type="entry name" value="PKS_ER"/>
    <property type="match status" value="1"/>
</dbReference>